<dbReference type="EC" id="1.3.1.12" evidence="4"/>
<dbReference type="NCBIfam" id="NF005108">
    <property type="entry name" value="PRK06545.1-6"/>
    <property type="match status" value="1"/>
</dbReference>
<dbReference type="Gene3D" id="1.10.3660.10">
    <property type="entry name" value="6-phosphogluconate dehydrogenase C-terminal like domain"/>
    <property type="match status" value="1"/>
</dbReference>
<dbReference type="SUPFAM" id="SSF51735">
    <property type="entry name" value="NAD(P)-binding Rossmann-fold domains"/>
    <property type="match status" value="1"/>
</dbReference>
<keyword evidence="5" id="KW-1185">Reference proteome</keyword>
<dbReference type="InterPro" id="IPR008927">
    <property type="entry name" value="6-PGluconate_DH-like_C_sf"/>
</dbReference>
<gene>
    <name evidence="4" type="ORF">BJ969_005493</name>
</gene>
<dbReference type="PROSITE" id="PS51176">
    <property type="entry name" value="PDH_ADH"/>
    <property type="match status" value="1"/>
</dbReference>
<comment type="caution">
    <text evidence="4">The sequence shown here is derived from an EMBL/GenBank/DDBJ whole genome shotgun (WGS) entry which is preliminary data.</text>
</comment>
<proteinExistence type="inferred from homology"/>
<evidence type="ECO:0000313" key="4">
    <source>
        <dbReference type="EMBL" id="MBB5072405.1"/>
    </source>
</evidence>
<organism evidence="4 5">
    <name type="scientific">Saccharopolyspora gloriosae</name>
    <dbReference type="NCBI Taxonomy" id="455344"/>
    <lineage>
        <taxon>Bacteria</taxon>
        <taxon>Bacillati</taxon>
        <taxon>Actinomycetota</taxon>
        <taxon>Actinomycetes</taxon>
        <taxon>Pseudonocardiales</taxon>
        <taxon>Pseudonocardiaceae</taxon>
        <taxon>Saccharopolyspora</taxon>
    </lineage>
</organism>
<dbReference type="Pfam" id="PF02153">
    <property type="entry name" value="PDH_N"/>
    <property type="match status" value="1"/>
</dbReference>
<dbReference type="Gene3D" id="3.40.50.720">
    <property type="entry name" value="NAD(P)-binding Rossmann-like Domain"/>
    <property type="match status" value="1"/>
</dbReference>
<accession>A0A840NR08</accession>
<feature type="domain" description="Prephenate/arogenate dehydrogenase" evidence="3">
    <location>
        <begin position="2"/>
        <end position="285"/>
    </location>
</feature>
<comment type="similarity">
    <text evidence="1">Belongs to the prephenate/arogenate dehydrogenase family.</text>
</comment>
<dbReference type="GO" id="GO:0004665">
    <property type="term" value="F:prephenate dehydrogenase (NADP+) activity"/>
    <property type="evidence" value="ECO:0007669"/>
    <property type="project" value="InterPro"/>
</dbReference>
<dbReference type="AlphaFoldDB" id="A0A840NR08"/>
<dbReference type="InterPro" id="IPR046825">
    <property type="entry name" value="PDH_C"/>
</dbReference>
<dbReference type="Pfam" id="PF20463">
    <property type="entry name" value="PDH_C"/>
    <property type="match status" value="1"/>
</dbReference>
<dbReference type="PANTHER" id="PTHR21363">
    <property type="entry name" value="PREPHENATE DEHYDROGENASE"/>
    <property type="match status" value="1"/>
</dbReference>
<evidence type="ECO:0000256" key="2">
    <source>
        <dbReference type="ARBA" id="ARBA00023002"/>
    </source>
</evidence>
<evidence type="ECO:0000313" key="5">
    <source>
        <dbReference type="Proteomes" id="UP000580474"/>
    </source>
</evidence>
<keyword evidence="2 4" id="KW-0560">Oxidoreductase</keyword>
<evidence type="ECO:0000256" key="1">
    <source>
        <dbReference type="ARBA" id="ARBA00007964"/>
    </source>
</evidence>
<dbReference type="RefSeq" id="WP_184483742.1">
    <property type="nucleotide sequence ID" value="NZ_JACHIV010000001.1"/>
</dbReference>
<protein>
    <submittedName>
        <fullName evidence="4">Prephenate dehydrogenase</fullName>
        <ecNumber evidence="4">1.3.1.12</ecNumber>
    </submittedName>
</protein>
<dbReference type="InterPro" id="IPR046826">
    <property type="entry name" value="PDH_N"/>
</dbReference>
<dbReference type="InterPro" id="IPR036291">
    <property type="entry name" value="NAD(P)-bd_dom_sf"/>
</dbReference>
<dbReference type="Proteomes" id="UP000580474">
    <property type="component" value="Unassembled WGS sequence"/>
</dbReference>
<dbReference type="SUPFAM" id="SSF48179">
    <property type="entry name" value="6-phosphogluconate dehydrogenase C-terminal domain-like"/>
    <property type="match status" value="1"/>
</dbReference>
<dbReference type="InterPro" id="IPR003099">
    <property type="entry name" value="Prephen_DH"/>
</dbReference>
<evidence type="ECO:0000259" key="3">
    <source>
        <dbReference type="PROSITE" id="PS51176"/>
    </source>
</evidence>
<sequence length="324" mass="33021">MRAVCVIGLGLIGGSVLRAATAAGRPGWGATAGADDAVRAGDDGYEVTGIEDALRRAATEDALIVIATPVTAVRDVLRKIAWHAPEARLTDVISVKDAVDAEVRSLLPGARYAGGHPMAGTASSGWAAGGADLFRGSPWAVAVEEGTTLDAWRDAAALALDCGAHVVAVSAAEHDSAVARISHLPHVFANILAAVGADGGPLALSLAAGSFRDSTRVAASEPELVRAMTEGNRVALLDAVDDALGRLGAARGSLASSGALKTTVDGGHAARGELDRLSDGEWTRSTVPLRGDRDLRKLRDLGARGGRVTALTEKAAEVELPATE</sequence>
<dbReference type="GO" id="GO:0006571">
    <property type="term" value="P:tyrosine biosynthetic process"/>
    <property type="evidence" value="ECO:0007669"/>
    <property type="project" value="InterPro"/>
</dbReference>
<dbReference type="InterPro" id="IPR050812">
    <property type="entry name" value="Preph/Arog_dehydrog"/>
</dbReference>
<dbReference type="GO" id="GO:0070403">
    <property type="term" value="F:NAD+ binding"/>
    <property type="evidence" value="ECO:0007669"/>
    <property type="project" value="InterPro"/>
</dbReference>
<dbReference type="EMBL" id="JACHIV010000001">
    <property type="protein sequence ID" value="MBB5072405.1"/>
    <property type="molecule type" value="Genomic_DNA"/>
</dbReference>
<dbReference type="PANTHER" id="PTHR21363:SF0">
    <property type="entry name" value="PREPHENATE DEHYDROGENASE [NADP(+)]"/>
    <property type="match status" value="1"/>
</dbReference>
<reference evidence="4 5" key="1">
    <citation type="submission" date="2020-08" db="EMBL/GenBank/DDBJ databases">
        <title>Sequencing the genomes of 1000 actinobacteria strains.</title>
        <authorList>
            <person name="Klenk H.-P."/>
        </authorList>
    </citation>
    <scope>NUCLEOTIDE SEQUENCE [LARGE SCALE GENOMIC DNA]</scope>
    <source>
        <strain evidence="4 5">DSM 45582</strain>
    </source>
</reference>
<name>A0A840NR08_9PSEU</name>
<dbReference type="GO" id="GO:0008977">
    <property type="term" value="F:prephenate dehydrogenase (NAD+) activity"/>
    <property type="evidence" value="ECO:0007669"/>
    <property type="project" value="UniProtKB-EC"/>
</dbReference>